<dbReference type="AlphaFoldDB" id="A0A0F4YNH3"/>
<dbReference type="GeneID" id="25318908"/>
<feature type="compositionally biased region" description="Basic and acidic residues" evidence="1">
    <location>
        <begin position="70"/>
        <end position="82"/>
    </location>
</feature>
<keyword evidence="3" id="KW-1185">Reference proteome</keyword>
<accession>A0A0F4YNH3</accession>
<dbReference type="Proteomes" id="UP000053958">
    <property type="component" value="Unassembled WGS sequence"/>
</dbReference>
<sequence>MIVTDFFHTQNSHPLRCFSVLVPRLPKIPSTQIESKEQSGDDSQYHRAQRKAVASILINPGRTTDSPSRIPDEITVHPRQGDNDTGIRPNADEESGRERQPSRAVARQEEKIPQGSNPKDRDEEDSPFLEVIGERPEEKESRSGADKDRNRQDLSDVQAAVDDNLEYHEVSGDTS</sequence>
<feature type="compositionally biased region" description="Basic and acidic residues" evidence="1">
    <location>
        <begin position="165"/>
        <end position="175"/>
    </location>
</feature>
<evidence type="ECO:0000313" key="2">
    <source>
        <dbReference type="EMBL" id="KKA19406.1"/>
    </source>
</evidence>
<feature type="region of interest" description="Disordered" evidence="1">
    <location>
        <begin position="55"/>
        <end position="175"/>
    </location>
</feature>
<gene>
    <name evidence="2" type="ORF">T310_6607</name>
</gene>
<proteinExistence type="predicted"/>
<name>A0A0F4YNH3_RASE3</name>
<protein>
    <submittedName>
        <fullName evidence="2">Uncharacterized protein</fullName>
    </submittedName>
</protein>
<comment type="caution">
    <text evidence="2">The sequence shown here is derived from an EMBL/GenBank/DDBJ whole genome shotgun (WGS) entry which is preliminary data.</text>
</comment>
<dbReference type="RefSeq" id="XP_013326018.1">
    <property type="nucleotide sequence ID" value="XM_013470564.1"/>
</dbReference>
<organism evidence="2 3">
    <name type="scientific">Rasamsonia emersonii (strain ATCC 16479 / CBS 393.64 / IMI 116815)</name>
    <dbReference type="NCBI Taxonomy" id="1408163"/>
    <lineage>
        <taxon>Eukaryota</taxon>
        <taxon>Fungi</taxon>
        <taxon>Dikarya</taxon>
        <taxon>Ascomycota</taxon>
        <taxon>Pezizomycotina</taxon>
        <taxon>Eurotiomycetes</taxon>
        <taxon>Eurotiomycetidae</taxon>
        <taxon>Eurotiales</taxon>
        <taxon>Trichocomaceae</taxon>
        <taxon>Rasamsonia</taxon>
    </lineage>
</organism>
<feature type="compositionally biased region" description="Basic and acidic residues" evidence="1">
    <location>
        <begin position="90"/>
        <end position="112"/>
    </location>
</feature>
<reference evidence="2 3" key="1">
    <citation type="submission" date="2015-04" db="EMBL/GenBank/DDBJ databases">
        <authorList>
            <person name="Heijne W.H."/>
            <person name="Fedorova N.D."/>
            <person name="Nierman W.C."/>
            <person name="Vollebregt A.W."/>
            <person name="Zhao Z."/>
            <person name="Wu L."/>
            <person name="Kumar M."/>
            <person name="Stam H."/>
            <person name="van den Berg M.A."/>
            <person name="Pel H.J."/>
        </authorList>
    </citation>
    <scope>NUCLEOTIDE SEQUENCE [LARGE SCALE GENOMIC DNA]</scope>
    <source>
        <strain evidence="2 3">CBS 393.64</strain>
    </source>
</reference>
<evidence type="ECO:0000313" key="3">
    <source>
        <dbReference type="Proteomes" id="UP000053958"/>
    </source>
</evidence>
<dbReference type="EMBL" id="LASV01000351">
    <property type="protein sequence ID" value="KKA19406.1"/>
    <property type="molecule type" value="Genomic_DNA"/>
</dbReference>
<evidence type="ECO:0000256" key="1">
    <source>
        <dbReference type="SAM" id="MobiDB-lite"/>
    </source>
</evidence>
<feature type="compositionally biased region" description="Basic and acidic residues" evidence="1">
    <location>
        <begin position="132"/>
        <end position="154"/>
    </location>
</feature>